<dbReference type="STRING" id="3821.A0A151SV41"/>
<evidence type="ECO:0008006" key="4">
    <source>
        <dbReference type="Google" id="ProtNLM"/>
    </source>
</evidence>
<name>A0A151SV41_CAJCA</name>
<evidence type="ECO:0000256" key="1">
    <source>
        <dbReference type="SAM" id="MobiDB-lite"/>
    </source>
</evidence>
<dbReference type="AlphaFoldDB" id="A0A151SV41"/>
<organism evidence="2 3">
    <name type="scientific">Cajanus cajan</name>
    <name type="common">Pigeon pea</name>
    <name type="synonym">Cajanus indicus</name>
    <dbReference type="NCBI Taxonomy" id="3821"/>
    <lineage>
        <taxon>Eukaryota</taxon>
        <taxon>Viridiplantae</taxon>
        <taxon>Streptophyta</taxon>
        <taxon>Embryophyta</taxon>
        <taxon>Tracheophyta</taxon>
        <taxon>Spermatophyta</taxon>
        <taxon>Magnoliopsida</taxon>
        <taxon>eudicotyledons</taxon>
        <taxon>Gunneridae</taxon>
        <taxon>Pentapetalae</taxon>
        <taxon>rosids</taxon>
        <taxon>fabids</taxon>
        <taxon>Fabales</taxon>
        <taxon>Fabaceae</taxon>
        <taxon>Papilionoideae</taxon>
        <taxon>50 kb inversion clade</taxon>
        <taxon>NPAAA clade</taxon>
        <taxon>indigoferoid/millettioid clade</taxon>
        <taxon>Phaseoleae</taxon>
        <taxon>Cajanus</taxon>
    </lineage>
</organism>
<feature type="compositionally biased region" description="Basic and acidic residues" evidence="1">
    <location>
        <begin position="123"/>
        <end position="133"/>
    </location>
</feature>
<dbReference type="PANTHER" id="PTHR33929:SF1">
    <property type="entry name" value="MEMBRANE-ASSOCIATED KINASE REGULATOR 2-RELATED"/>
    <property type="match status" value="1"/>
</dbReference>
<sequence>MLGLKKPKPHDAEDKPTENVPSASEEKRFMRNYFKMVKPLYVRVSRAPNGNTQKQGTVPLPAALRKHFGKGPSPPLLTSKRRDDSLLHQHDWIQGAILHCKNSFNASTECESSELPRSVSDTSPEKCRNDKCL</sequence>
<dbReference type="Gramene" id="C.cajan_13656.t">
    <property type="protein sequence ID" value="C.cajan_13656.t"/>
    <property type="gene ID" value="C.cajan_13656"/>
</dbReference>
<protein>
    <recommendedName>
        <fullName evidence="4">Membrane-associated kinase regulator 2</fullName>
    </recommendedName>
</protein>
<reference evidence="2 3" key="1">
    <citation type="journal article" date="2012" name="Nat. Biotechnol.">
        <title>Draft genome sequence of pigeonpea (Cajanus cajan), an orphan legume crop of resource-poor farmers.</title>
        <authorList>
            <person name="Varshney R.K."/>
            <person name="Chen W."/>
            <person name="Li Y."/>
            <person name="Bharti A.K."/>
            <person name="Saxena R.K."/>
            <person name="Schlueter J.A."/>
            <person name="Donoghue M.T."/>
            <person name="Azam S."/>
            <person name="Fan G."/>
            <person name="Whaley A.M."/>
            <person name="Farmer A.D."/>
            <person name="Sheridan J."/>
            <person name="Iwata A."/>
            <person name="Tuteja R."/>
            <person name="Penmetsa R.V."/>
            <person name="Wu W."/>
            <person name="Upadhyaya H.D."/>
            <person name="Yang S.P."/>
            <person name="Shah T."/>
            <person name="Saxena K.B."/>
            <person name="Michael T."/>
            <person name="McCombie W.R."/>
            <person name="Yang B."/>
            <person name="Zhang G."/>
            <person name="Yang H."/>
            <person name="Wang J."/>
            <person name="Spillane C."/>
            <person name="Cook D.R."/>
            <person name="May G.D."/>
            <person name="Xu X."/>
            <person name="Jackson S.A."/>
        </authorList>
    </citation>
    <scope>NUCLEOTIDE SEQUENCE [LARGE SCALE GENOMIC DNA]</scope>
    <source>
        <strain evidence="3">cv. Asha</strain>
    </source>
</reference>
<dbReference type="GO" id="GO:0005886">
    <property type="term" value="C:plasma membrane"/>
    <property type="evidence" value="ECO:0007669"/>
    <property type="project" value="InterPro"/>
</dbReference>
<proteinExistence type="predicted"/>
<feature type="region of interest" description="Disordered" evidence="1">
    <location>
        <begin position="113"/>
        <end position="133"/>
    </location>
</feature>
<feature type="region of interest" description="Disordered" evidence="1">
    <location>
        <begin position="1"/>
        <end position="27"/>
    </location>
</feature>
<gene>
    <name evidence="2" type="ORF">KK1_014074</name>
</gene>
<dbReference type="Proteomes" id="UP000075243">
    <property type="component" value="Chromosome 10"/>
</dbReference>
<dbReference type="EMBL" id="CM003612">
    <property type="protein sequence ID" value="KYP58657.1"/>
    <property type="molecule type" value="Genomic_DNA"/>
</dbReference>
<keyword evidence="3" id="KW-1185">Reference proteome</keyword>
<dbReference type="PANTHER" id="PTHR33929">
    <property type="entry name" value="MEMBRANE-ASSOCIATED KINASE REGULATOR 2-RELATED"/>
    <property type="match status" value="1"/>
</dbReference>
<accession>A0A151SV41</accession>
<evidence type="ECO:0000313" key="2">
    <source>
        <dbReference type="EMBL" id="KYP58657.1"/>
    </source>
</evidence>
<evidence type="ECO:0000313" key="3">
    <source>
        <dbReference type="Proteomes" id="UP000075243"/>
    </source>
</evidence>
<dbReference type="InterPro" id="IPR039619">
    <property type="entry name" value="MAKR2/5"/>
</dbReference>